<comment type="caution">
    <text evidence="12">The sequence shown here is derived from an EMBL/GenBank/DDBJ whole genome shotgun (WGS) entry which is preliminary data.</text>
</comment>
<dbReference type="Pfam" id="PF00400">
    <property type="entry name" value="WD40"/>
    <property type="match status" value="5"/>
</dbReference>
<keyword evidence="4 11" id="KW-0853">WD repeat</keyword>
<dbReference type="GO" id="GO:0005198">
    <property type="term" value="F:structural molecule activity"/>
    <property type="evidence" value="ECO:0007669"/>
    <property type="project" value="InterPro"/>
</dbReference>
<organism evidence="12 13">
    <name type="scientific">Catenaria anguillulae PL171</name>
    <dbReference type="NCBI Taxonomy" id="765915"/>
    <lineage>
        <taxon>Eukaryota</taxon>
        <taxon>Fungi</taxon>
        <taxon>Fungi incertae sedis</taxon>
        <taxon>Blastocladiomycota</taxon>
        <taxon>Blastocladiomycetes</taxon>
        <taxon>Blastocladiales</taxon>
        <taxon>Catenariaceae</taxon>
        <taxon>Catenaria</taxon>
    </lineage>
</organism>
<dbReference type="GO" id="GO:0032527">
    <property type="term" value="P:protein exit from endoplasmic reticulum"/>
    <property type="evidence" value="ECO:0007669"/>
    <property type="project" value="TreeGrafter"/>
</dbReference>
<comment type="similarity">
    <text evidence="2">Belongs to the WD repeat SEC13 family.</text>
</comment>
<protein>
    <submittedName>
        <fullName evidence="12">Protein transporter sec-13</fullName>
    </submittedName>
</protein>
<dbReference type="EMBL" id="MCFL01000202">
    <property type="protein sequence ID" value="ORZ29406.1"/>
    <property type="molecule type" value="Genomic_DNA"/>
</dbReference>
<dbReference type="GO" id="GO:0006606">
    <property type="term" value="P:protein import into nucleus"/>
    <property type="evidence" value="ECO:0007669"/>
    <property type="project" value="TreeGrafter"/>
</dbReference>
<evidence type="ECO:0000313" key="12">
    <source>
        <dbReference type="EMBL" id="ORZ29406.1"/>
    </source>
</evidence>
<dbReference type="GO" id="GO:0051028">
    <property type="term" value="P:mRNA transport"/>
    <property type="evidence" value="ECO:0007669"/>
    <property type="project" value="UniProtKB-KW"/>
</dbReference>
<evidence type="ECO:0000256" key="2">
    <source>
        <dbReference type="ARBA" id="ARBA00010102"/>
    </source>
</evidence>
<accession>A0A1Y2H4C1</accession>
<reference evidence="12 13" key="1">
    <citation type="submission" date="2016-07" db="EMBL/GenBank/DDBJ databases">
        <title>Pervasive Adenine N6-methylation of Active Genes in Fungi.</title>
        <authorList>
            <consortium name="DOE Joint Genome Institute"/>
            <person name="Mondo S.J."/>
            <person name="Dannebaum R.O."/>
            <person name="Kuo R.C."/>
            <person name="Labutti K."/>
            <person name="Haridas S."/>
            <person name="Kuo A."/>
            <person name="Salamov A."/>
            <person name="Ahrendt S.R."/>
            <person name="Lipzen A."/>
            <person name="Sullivan W."/>
            <person name="Andreopoulos W.B."/>
            <person name="Clum A."/>
            <person name="Lindquist E."/>
            <person name="Daum C."/>
            <person name="Ramamoorthy G.K."/>
            <person name="Gryganskyi A."/>
            <person name="Culley D."/>
            <person name="Magnuson J.K."/>
            <person name="James T.Y."/>
            <person name="O'Malley M.A."/>
            <person name="Stajich J.E."/>
            <person name="Spatafora J.W."/>
            <person name="Visel A."/>
            <person name="Grigoriev I.V."/>
        </authorList>
    </citation>
    <scope>NUCLEOTIDE SEQUENCE [LARGE SCALE GENOMIC DNA]</scope>
    <source>
        <strain evidence="12 13">PL171</strain>
    </source>
</reference>
<dbReference type="SUPFAM" id="SSF50978">
    <property type="entry name" value="WD40 repeat-like"/>
    <property type="match status" value="1"/>
</dbReference>
<keyword evidence="13" id="KW-1185">Reference proteome</keyword>
<keyword evidence="8" id="KW-0811">Translocation</keyword>
<dbReference type="SMART" id="SM00320">
    <property type="entry name" value="WD40"/>
    <property type="match status" value="6"/>
</dbReference>
<dbReference type="GO" id="GO:0032008">
    <property type="term" value="P:positive regulation of TOR signaling"/>
    <property type="evidence" value="ECO:0007669"/>
    <property type="project" value="TreeGrafter"/>
</dbReference>
<dbReference type="GO" id="GO:0031080">
    <property type="term" value="C:nuclear pore outer ring"/>
    <property type="evidence" value="ECO:0007669"/>
    <property type="project" value="TreeGrafter"/>
</dbReference>
<feature type="repeat" description="WD" evidence="11">
    <location>
        <begin position="53"/>
        <end position="86"/>
    </location>
</feature>
<dbReference type="InterPro" id="IPR015943">
    <property type="entry name" value="WD40/YVTN_repeat-like_dom_sf"/>
</dbReference>
<dbReference type="PANTHER" id="PTHR11024:SF2">
    <property type="entry name" value="PROTEIN SEC13 HOMOLOG"/>
    <property type="match status" value="1"/>
</dbReference>
<evidence type="ECO:0000256" key="10">
    <source>
        <dbReference type="ARBA" id="ARBA00023242"/>
    </source>
</evidence>
<name>A0A1Y2H4C1_9FUNG</name>
<keyword evidence="6" id="KW-0509">mRNA transport</keyword>
<evidence type="ECO:0000256" key="5">
    <source>
        <dbReference type="ARBA" id="ARBA00022737"/>
    </source>
</evidence>
<evidence type="ECO:0000256" key="9">
    <source>
        <dbReference type="ARBA" id="ARBA00023132"/>
    </source>
</evidence>
<dbReference type="FunFam" id="2.130.10.10:FF:000655">
    <property type="entry name" value="Protein transport protein SEC13"/>
    <property type="match status" value="1"/>
</dbReference>
<evidence type="ECO:0000256" key="11">
    <source>
        <dbReference type="PROSITE-ProRule" id="PRU00221"/>
    </source>
</evidence>
<dbReference type="STRING" id="765915.A0A1Y2H4C1"/>
<dbReference type="PROSITE" id="PS50082">
    <property type="entry name" value="WD_REPEATS_2"/>
    <property type="match status" value="2"/>
</dbReference>
<dbReference type="GO" id="GO:0030127">
    <property type="term" value="C:COPII vesicle coat"/>
    <property type="evidence" value="ECO:0007669"/>
    <property type="project" value="TreeGrafter"/>
</dbReference>
<dbReference type="Gene3D" id="2.130.10.10">
    <property type="entry name" value="YVTN repeat-like/Quinoprotein amine dehydrogenase"/>
    <property type="match status" value="1"/>
</dbReference>
<dbReference type="InterPro" id="IPR036322">
    <property type="entry name" value="WD40_repeat_dom_sf"/>
</dbReference>
<evidence type="ECO:0000256" key="3">
    <source>
        <dbReference type="ARBA" id="ARBA00022448"/>
    </source>
</evidence>
<evidence type="ECO:0000256" key="8">
    <source>
        <dbReference type="ARBA" id="ARBA00023010"/>
    </source>
</evidence>
<sequence length="319" mass="34326">MVSPPTSFDAQHEDIIHDAQFDYYGKRLATCSSDHTIKVFDVDADTHTLVDTLKAHTGPVWAVAWSHPKFGSLLASASYDGRVIIWRDQGNNVFGKVYEHTKHSASVNSIAWAPHEYGLVLAAGSSDGFVSLISYDEVAGKWDEDKSARFLAHTIGVTAVAWAPATSAGSLFGTAGNPDAPAATSSASELPAKQLATAGCDNLVKIWQLDGSPTSTEAPIASLSAHEDWVRDVAWAPNVGIPATYLASCGQDKAVYVWTRQHALAAWEKKKVGTFTEVVWRVSWSLAGDVLAVAAGDNKVTLWRENVEGEWEAVSTLTE</sequence>
<dbReference type="InterPro" id="IPR001680">
    <property type="entry name" value="WD40_rpt"/>
</dbReference>
<dbReference type="OrthoDB" id="364224at2759"/>
<dbReference type="Proteomes" id="UP000193411">
    <property type="component" value="Unassembled WGS sequence"/>
</dbReference>
<dbReference type="PROSITE" id="PS50294">
    <property type="entry name" value="WD_REPEATS_REGION"/>
    <property type="match status" value="2"/>
</dbReference>
<evidence type="ECO:0000313" key="13">
    <source>
        <dbReference type="Proteomes" id="UP000193411"/>
    </source>
</evidence>
<comment type="subcellular location">
    <subcellularLocation>
        <location evidence="1">Nucleus</location>
        <location evidence="1">Nuclear pore complex</location>
    </subcellularLocation>
</comment>
<dbReference type="InterPro" id="IPR037363">
    <property type="entry name" value="Sec13/Seh1_fam"/>
</dbReference>
<evidence type="ECO:0000256" key="1">
    <source>
        <dbReference type="ARBA" id="ARBA00004567"/>
    </source>
</evidence>
<proteinExistence type="inferred from homology"/>
<evidence type="ECO:0000256" key="7">
    <source>
        <dbReference type="ARBA" id="ARBA00022927"/>
    </source>
</evidence>
<evidence type="ECO:0000256" key="6">
    <source>
        <dbReference type="ARBA" id="ARBA00022816"/>
    </source>
</evidence>
<dbReference type="PANTHER" id="PTHR11024">
    <property type="entry name" value="NUCLEAR PORE COMPLEX PROTEIN SEC13 / SEH1 FAMILY MEMBER"/>
    <property type="match status" value="1"/>
</dbReference>
<keyword evidence="3" id="KW-0813">Transport</keyword>
<keyword evidence="9" id="KW-0906">Nuclear pore complex</keyword>
<dbReference type="GO" id="GO:0090114">
    <property type="term" value="P:COPII-coated vesicle budding"/>
    <property type="evidence" value="ECO:0007669"/>
    <property type="project" value="TreeGrafter"/>
</dbReference>
<dbReference type="AlphaFoldDB" id="A0A1Y2H4C1"/>
<feature type="repeat" description="WD" evidence="11">
    <location>
        <begin position="223"/>
        <end position="258"/>
    </location>
</feature>
<keyword evidence="5" id="KW-0677">Repeat</keyword>
<keyword evidence="10" id="KW-0539">Nucleus</keyword>
<gene>
    <name evidence="12" type="ORF">BCR44DRAFT_23128</name>
</gene>
<evidence type="ECO:0000256" key="4">
    <source>
        <dbReference type="ARBA" id="ARBA00022574"/>
    </source>
</evidence>
<keyword evidence="7" id="KW-0653">Protein transport</keyword>